<sequence length="41" mass="4788">MHLELLPRKKTVTLGALRFIQTTVLVQRLRPALLLRKPRLP</sequence>
<accession>A0A0B1S822</accession>
<reference evidence="1 2" key="1">
    <citation type="submission" date="2014-03" db="EMBL/GenBank/DDBJ databases">
        <title>Draft genome of the hookworm Oesophagostomum dentatum.</title>
        <authorList>
            <person name="Mitreva M."/>
        </authorList>
    </citation>
    <scope>NUCLEOTIDE SEQUENCE [LARGE SCALE GENOMIC DNA]</scope>
    <source>
        <strain evidence="1 2">OD-Hann</strain>
    </source>
</reference>
<dbReference type="EMBL" id="KN589428">
    <property type="protein sequence ID" value="KHJ81468.1"/>
    <property type="molecule type" value="Genomic_DNA"/>
</dbReference>
<organism evidence="1 2">
    <name type="scientific">Oesophagostomum dentatum</name>
    <name type="common">Nodular worm</name>
    <dbReference type="NCBI Taxonomy" id="61180"/>
    <lineage>
        <taxon>Eukaryota</taxon>
        <taxon>Metazoa</taxon>
        <taxon>Ecdysozoa</taxon>
        <taxon>Nematoda</taxon>
        <taxon>Chromadorea</taxon>
        <taxon>Rhabditida</taxon>
        <taxon>Rhabditina</taxon>
        <taxon>Rhabditomorpha</taxon>
        <taxon>Strongyloidea</taxon>
        <taxon>Strongylidae</taxon>
        <taxon>Oesophagostomum</taxon>
    </lineage>
</organism>
<gene>
    <name evidence="1" type="ORF">OESDEN_18846</name>
</gene>
<keyword evidence="2" id="KW-1185">Reference proteome</keyword>
<name>A0A0B1S822_OESDE</name>
<dbReference type="AlphaFoldDB" id="A0A0B1S822"/>
<evidence type="ECO:0000313" key="1">
    <source>
        <dbReference type="EMBL" id="KHJ81468.1"/>
    </source>
</evidence>
<dbReference type="Proteomes" id="UP000053660">
    <property type="component" value="Unassembled WGS sequence"/>
</dbReference>
<protein>
    <submittedName>
        <fullName evidence="1">Uncharacterized protein</fullName>
    </submittedName>
</protein>
<evidence type="ECO:0000313" key="2">
    <source>
        <dbReference type="Proteomes" id="UP000053660"/>
    </source>
</evidence>
<proteinExistence type="predicted"/>